<name>A0A6L6X609_9ACTN</name>
<evidence type="ECO:0000256" key="1">
    <source>
        <dbReference type="SAM" id="SignalP"/>
    </source>
</evidence>
<evidence type="ECO:0008006" key="4">
    <source>
        <dbReference type="Google" id="ProtNLM"/>
    </source>
</evidence>
<evidence type="ECO:0000313" key="3">
    <source>
        <dbReference type="Proteomes" id="UP000483802"/>
    </source>
</evidence>
<dbReference type="RefSeq" id="WP_063803463.1">
    <property type="nucleotide sequence ID" value="NZ_WPNZ01000022.1"/>
</dbReference>
<gene>
    <name evidence="2" type="ORF">GPA10_31880</name>
</gene>
<feature type="signal peptide" evidence="1">
    <location>
        <begin position="1"/>
        <end position="29"/>
    </location>
</feature>
<sequence>MRLVPKIALAAGAAGLVGVGMLYSGAAFAGQSAAPRAAADTAMPPAVEDFTYPGADKIRQDLGIVLKRGDGNITLAACGSAPGLLEVWARGGKQEKFCFRVTGSKGYLSLEIPSVYGIKGNAYTTDVDMTVEGTEKSFTVPANSYTPVGESTDPGGREHTLVELTARK</sequence>
<keyword evidence="3" id="KW-1185">Reference proteome</keyword>
<accession>A0A6L6X609</accession>
<comment type="caution">
    <text evidence="2">The sequence shown here is derived from an EMBL/GenBank/DDBJ whole genome shotgun (WGS) entry which is preliminary data.</text>
</comment>
<feature type="chain" id="PRO_5038493227" description="Secreted protein" evidence="1">
    <location>
        <begin position="30"/>
        <end position="168"/>
    </location>
</feature>
<reference evidence="2 3" key="1">
    <citation type="submission" date="2019-11" db="EMBL/GenBank/DDBJ databases">
        <title>Streptomyces typhae sp. nov., a novel endophytic actinomycete isolated from the root of cattail pollen (Typha angustifolia L.).</title>
        <authorList>
            <person name="Peng C."/>
        </authorList>
    </citation>
    <scope>NUCLEOTIDE SEQUENCE [LARGE SCALE GENOMIC DNA]</scope>
    <source>
        <strain evidence="3">p1417</strain>
    </source>
</reference>
<keyword evidence="1" id="KW-0732">Signal</keyword>
<dbReference type="AlphaFoldDB" id="A0A6L6X609"/>
<organism evidence="2 3">
    <name type="scientific">Streptomyces typhae</name>
    <dbReference type="NCBI Taxonomy" id="2681492"/>
    <lineage>
        <taxon>Bacteria</taxon>
        <taxon>Bacillati</taxon>
        <taxon>Actinomycetota</taxon>
        <taxon>Actinomycetes</taxon>
        <taxon>Kitasatosporales</taxon>
        <taxon>Streptomycetaceae</taxon>
        <taxon>Streptomyces</taxon>
    </lineage>
</organism>
<proteinExistence type="predicted"/>
<protein>
    <recommendedName>
        <fullName evidence="4">Secreted protein</fullName>
    </recommendedName>
</protein>
<dbReference type="EMBL" id="WPNZ01000022">
    <property type="protein sequence ID" value="MVO89232.1"/>
    <property type="molecule type" value="Genomic_DNA"/>
</dbReference>
<dbReference type="Proteomes" id="UP000483802">
    <property type="component" value="Unassembled WGS sequence"/>
</dbReference>
<evidence type="ECO:0000313" key="2">
    <source>
        <dbReference type="EMBL" id="MVO89232.1"/>
    </source>
</evidence>